<accession>A0A7J9JCI0</accession>
<dbReference type="InterPro" id="IPR000719">
    <property type="entry name" value="Prot_kinase_dom"/>
</dbReference>
<dbReference type="PANTHER" id="PTHR48007">
    <property type="entry name" value="LEUCINE-RICH REPEAT RECEPTOR-LIKE PROTEIN KINASE PXC1"/>
    <property type="match status" value="1"/>
</dbReference>
<comment type="subcellular location">
    <subcellularLocation>
        <location evidence="1">Membrane</location>
        <topology evidence="1">Single-pass membrane protein</topology>
    </subcellularLocation>
</comment>
<evidence type="ECO:0000313" key="15">
    <source>
        <dbReference type="EMBL" id="MBA0832126.1"/>
    </source>
</evidence>
<dbReference type="GO" id="GO:0004672">
    <property type="term" value="F:protein kinase activity"/>
    <property type="evidence" value="ECO:0007669"/>
    <property type="project" value="InterPro"/>
</dbReference>
<keyword evidence="16" id="KW-1185">Reference proteome</keyword>
<dbReference type="InterPro" id="IPR001245">
    <property type="entry name" value="Ser-Thr/Tyr_kinase_cat_dom"/>
</dbReference>
<dbReference type="SUPFAM" id="SSF52058">
    <property type="entry name" value="L domain-like"/>
    <property type="match status" value="1"/>
</dbReference>
<evidence type="ECO:0000256" key="2">
    <source>
        <dbReference type="ARBA" id="ARBA00022553"/>
    </source>
</evidence>
<comment type="similarity">
    <text evidence="10">Belongs to the protein kinase superfamily.</text>
</comment>
<dbReference type="PROSITE" id="PS50011">
    <property type="entry name" value="PROTEIN_KINASE_DOM"/>
    <property type="match status" value="1"/>
</dbReference>
<dbReference type="Pfam" id="PF13855">
    <property type="entry name" value="LRR_8"/>
    <property type="match status" value="1"/>
</dbReference>
<keyword evidence="7 12" id="KW-1133">Transmembrane helix</keyword>
<keyword evidence="4 12" id="KW-0812">Transmembrane</keyword>
<dbReference type="InterPro" id="IPR032675">
    <property type="entry name" value="LRR_dom_sf"/>
</dbReference>
<evidence type="ECO:0000256" key="9">
    <source>
        <dbReference type="ARBA" id="ARBA00023170"/>
    </source>
</evidence>
<evidence type="ECO:0000313" key="16">
    <source>
        <dbReference type="Proteomes" id="UP000593575"/>
    </source>
</evidence>
<dbReference type="InterPro" id="IPR046959">
    <property type="entry name" value="PRK1-6/SRF4-like"/>
</dbReference>
<name>A0A7J9JCI0_9ROSI</name>
<dbReference type="InterPro" id="IPR001611">
    <property type="entry name" value="Leu-rich_rpt"/>
</dbReference>
<evidence type="ECO:0000256" key="1">
    <source>
        <dbReference type="ARBA" id="ARBA00004167"/>
    </source>
</evidence>
<dbReference type="FunFam" id="3.80.10.10:FF:000731">
    <property type="entry name" value="Leucine-rich repeat receptor-like protein kinase"/>
    <property type="match status" value="1"/>
</dbReference>
<evidence type="ECO:0000256" key="4">
    <source>
        <dbReference type="ARBA" id="ARBA00022692"/>
    </source>
</evidence>
<dbReference type="AlphaFoldDB" id="A0A7J9JCI0"/>
<organism evidence="15 16">
    <name type="scientific">Gossypium armourianum</name>
    <dbReference type="NCBI Taxonomy" id="34283"/>
    <lineage>
        <taxon>Eukaryota</taxon>
        <taxon>Viridiplantae</taxon>
        <taxon>Streptophyta</taxon>
        <taxon>Embryophyta</taxon>
        <taxon>Tracheophyta</taxon>
        <taxon>Spermatophyta</taxon>
        <taxon>Magnoliopsida</taxon>
        <taxon>eudicotyledons</taxon>
        <taxon>Gunneridae</taxon>
        <taxon>Pentapetalae</taxon>
        <taxon>rosids</taxon>
        <taxon>malvids</taxon>
        <taxon>Malvales</taxon>
        <taxon>Malvaceae</taxon>
        <taxon>Malvoideae</taxon>
        <taxon>Gossypium</taxon>
    </lineage>
</organism>
<evidence type="ECO:0000256" key="3">
    <source>
        <dbReference type="ARBA" id="ARBA00022614"/>
    </source>
</evidence>
<evidence type="ECO:0000256" key="12">
    <source>
        <dbReference type="SAM" id="Phobius"/>
    </source>
</evidence>
<dbReference type="Pfam" id="PF07714">
    <property type="entry name" value="PK_Tyr_Ser-Thr"/>
    <property type="match status" value="1"/>
</dbReference>
<keyword evidence="3" id="KW-0433">Leucine-rich repeat</keyword>
<dbReference type="EMBL" id="JABFAE010000007">
    <property type="protein sequence ID" value="MBA0832126.1"/>
    <property type="molecule type" value="Genomic_DNA"/>
</dbReference>
<keyword evidence="5 13" id="KW-0732">Signal</keyword>
<dbReference type="GO" id="GO:0016020">
    <property type="term" value="C:membrane"/>
    <property type="evidence" value="ECO:0007669"/>
    <property type="project" value="UniProtKB-SubCell"/>
</dbReference>
<protein>
    <recommendedName>
        <fullName evidence="14">Protein kinase domain-containing protein</fullName>
    </recommendedName>
</protein>
<keyword evidence="2" id="KW-0597">Phosphoprotein</keyword>
<evidence type="ECO:0000256" key="7">
    <source>
        <dbReference type="ARBA" id="ARBA00022989"/>
    </source>
</evidence>
<feature type="chain" id="PRO_5029618210" description="Protein kinase domain-containing protein" evidence="13">
    <location>
        <begin position="21"/>
        <end position="670"/>
    </location>
</feature>
<feature type="region of interest" description="Disordered" evidence="11">
    <location>
        <begin position="324"/>
        <end position="346"/>
    </location>
</feature>
<gene>
    <name evidence="15" type="ORF">Goarm_016534</name>
</gene>
<evidence type="ECO:0000259" key="14">
    <source>
        <dbReference type="PROSITE" id="PS50011"/>
    </source>
</evidence>
<keyword evidence="6" id="KW-0677">Repeat</keyword>
<comment type="caution">
    <text evidence="15">The sequence shown here is derived from an EMBL/GenBank/DDBJ whole genome shotgun (WGS) entry which is preliminary data.</text>
</comment>
<dbReference type="Gene3D" id="1.10.510.10">
    <property type="entry name" value="Transferase(Phosphotransferase) domain 1"/>
    <property type="match status" value="1"/>
</dbReference>
<reference evidence="15 16" key="1">
    <citation type="journal article" date="2019" name="Genome Biol. Evol.">
        <title>Insights into the evolution of the New World diploid cottons (Gossypium, subgenus Houzingenia) based on genome sequencing.</title>
        <authorList>
            <person name="Grover C.E."/>
            <person name="Arick M.A. 2nd"/>
            <person name="Thrash A."/>
            <person name="Conover J.L."/>
            <person name="Sanders W.S."/>
            <person name="Peterson D.G."/>
            <person name="Frelichowski J.E."/>
            <person name="Scheffler J.A."/>
            <person name="Scheffler B.E."/>
            <person name="Wendel J.F."/>
        </authorList>
    </citation>
    <scope>NUCLEOTIDE SEQUENCE [LARGE SCALE GENOMIC DNA]</scope>
    <source>
        <strain evidence="15">6</strain>
        <tissue evidence="15">Leaf</tissue>
    </source>
</reference>
<feature type="signal peptide" evidence="13">
    <location>
        <begin position="1"/>
        <end position="20"/>
    </location>
</feature>
<dbReference type="Gene3D" id="3.30.200.20">
    <property type="entry name" value="Phosphorylase Kinase, domain 1"/>
    <property type="match status" value="1"/>
</dbReference>
<evidence type="ECO:0000256" key="8">
    <source>
        <dbReference type="ARBA" id="ARBA00023136"/>
    </source>
</evidence>
<evidence type="ECO:0000256" key="11">
    <source>
        <dbReference type="SAM" id="MobiDB-lite"/>
    </source>
</evidence>
<dbReference type="PANTHER" id="PTHR48007:SF32">
    <property type="entry name" value="KINASE-LIKE PROTEIN TMKL1-RELATED"/>
    <property type="match status" value="1"/>
</dbReference>
<dbReference type="InterPro" id="IPR011009">
    <property type="entry name" value="Kinase-like_dom_sf"/>
</dbReference>
<dbReference type="Gene3D" id="3.80.10.10">
    <property type="entry name" value="Ribonuclease Inhibitor"/>
    <property type="match status" value="2"/>
</dbReference>
<keyword evidence="8 12" id="KW-0472">Membrane</keyword>
<dbReference type="Proteomes" id="UP000593575">
    <property type="component" value="Unassembled WGS sequence"/>
</dbReference>
<feature type="transmembrane region" description="Helical" evidence="12">
    <location>
        <begin position="297"/>
        <end position="319"/>
    </location>
</feature>
<dbReference type="Pfam" id="PF00560">
    <property type="entry name" value="LRR_1"/>
    <property type="match status" value="1"/>
</dbReference>
<evidence type="ECO:0000256" key="10">
    <source>
        <dbReference type="ARBA" id="ARBA00038349"/>
    </source>
</evidence>
<evidence type="ECO:0000256" key="6">
    <source>
        <dbReference type="ARBA" id="ARBA00022737"/>
    </source>
</evidence>
<dbReference type="GO" id="GO:0005524">
    <property type="term" value="F:ATP binding"/>
    <property type="evidence" value="ECO:0007669"/>
    <property type="project" value="InterPro"/>
</dbReference>
<keyword evidence="9" id="KW-0675">Receptor</keyword>
<feature type="compositionally biased region" description="Acidic residues" evidence="11">
    <location>
        <begin position="330"/>
        <end position="342"/>
    </location>
</feature>
<evidence type="ECO:0000256" key="5">
    <source>
        <dbReference type="ARBA" id="ARBA00022729"/>
    </source>
</evidence>
<proteinExistence type="inferred from homology"/>
<feature type="domain" description="Protein kinase" evidence="14">
    <location>
        <begin position="370"/>
        <end position="670"/>
    </location>
</feature>
<feature type="region of interest" description="Disordered" evidence="11">
    <location>
        <begin position="649"/>
        <end position="670"/>
    </location>
</feature>
<sequence>MEVFKLYCVCIFFFFVLAKGLSSSSSSPDVELLLGKIKASLQGNTENLLLSSWNSSVPLCQWRGLKWVFSNGTPLSCTDLSSPQWTNLSLSKDPSLHLVSLQLPSANLTGSLPRELGEFSMLQSLYLNINSLSGTIPLELGYSSSLSDIDLSDNLLTGVLAPSIWNLCERLVSLKLHGNSLSGSLPEPALPNSTCKNLQSLDLGNNKFLGDFPEFLTRFQALKELDLSSNMLSGQIPQSLATLNLGKLNLSHNNFTGMLPVFGERKFGPEAFEGNNPGLCGLPLNSCSGGSQLSPGAIAGIVIGLMTGVVVLASLFIGYMQNRKRSSNGDSEEELEEGEGDENGVGGVVSESKLILFQGGEHLTLEDVLNATGQVMEKTNYGTVYKAKLADGGNIALRLLREGSCKDRSSCLPVIKQLGKVRHENLVPLRAFYQGKRGEKLLIYDYLPNRSLHDFLHESRAGKPVLNWARRHKIALGIAKGLAHLHTGLEMPITHGNVRSKNVLVDDFFVARLTEYGLDKLMIPAVADEMVALAKTEGYKAPELQSMKKCNTRTDVYAFGILLLEILIGKKPGKNARSNDVGDLPSIVKAAVLEETTMEVFDVEVLKGIRSPMEDGLVQALKLAMGCCAPVASVRPTMDEVVKQLEDNRPRNRSALYSPSETRSEVGTPF</sequence>
<dbReference type="SUPFAM" id="SSF56112">
    <property type="entry name" value="Protein kinase-like (PK-like)"/>
    <property type="match status" value="1"/>
</dbReference>
<evidence type="ECO:0000256" key="13">
    <source>
        <dbReference type="SAM" id="SignalP"/>
    </source>
</evidence>